<dbReference type="Pfam" id="PF02518">
    <property type="entry name" value="HATPase_c"/>
    <property type="match status" value="1"/>
</dbReference>
<keyword evidence="11" id="KW-0812">Transmembrane</keyword>
<evidence type="ECO:0000256" key="5">
    <source>
        <dbReference type="ARBA" id="ARBA00022741"/>
    </source>
</evidence>
<keyword evidence="7" id="KW-0067">ATP-binding</keyword>
<accession>A0A087B3V8</accession>
<keyword evidence="4" id="KW-0808">Transferase</keyword>
<dbReference type="InterPro" id="IPR050482">
    <property type="entry name" value="Sensor_HK_TwoCompSys"/>
</dbReference>
<evidence type="ECO:0000256" key="10">
    <source>
        <dbReference type="SAM" id="MobiDB-lite"/>
    </source>
</evidence>
<evidence type="ECO:0000256" key="8">
    <source>
        <dbReference type="ARBA" id="ARBA00023012"/>
    </source>
</evidence>
<dbReference type="PANTHER" id="PTHR24421">
    <property type="entry name" value="NITRATE/NITRITE SENSOR PROTEIN NARX-RELATED"/>
    <property type="match status" value="1"/>
</dbReference>
<feature type="transmembrane region" description="Helical" evidence="11">
    <location>
        <begin position="634"/>
        <end position="654"/>
    </location>
</feature>
<dbReference type="GO" id="GO:0046983">
    <property type="term" value="F:protein dimerization activity"/>
    <property type="evidence" value="ECO:0007669"/>
    <property type="project" value="InterPro"/>
</dbReference>
<keyword evidence="6 13" id="KW-0418">Kinase</keyword>
<evidence type="ECO:0000259" key="12">
    <source>
        <dbReference type="SMART" id="SM00387"/>
    </source>
</evidence>
<evidence type="ECO:0000256" key="4">
    <source>
        <dbReference type="ARBA" id="ARBA00022679"/>
    </source>
</evidence>
<keyword evidence="11" id="KW-1133">Transmembrane helix</keyword>
<dbReference type="InterPro" id="IPR055558">
    <property type="entry name" value="DUF7134"/>
</dbReference>
<sequence length="849" mass="92069">MLVRMIPSRLSRLYAWMGRHRTVLVDGVVALALMGLWALYGPGFLNETGLLFSWPSHATMAWSILLTAPYALHRVRPRLAVRLFLVVAVAQLVVGPSLAVADVMALPMLYAALVYGPVALTRRYLLWAVVLDAVASLEVAMSNFMTPLSDFLRGLHDGMGTVSSCGWNADGLVVTSGCAVNVVAEFLGMAVFFGIALTMVAVAAFWQRARRQTVLLLTQRNEAIEARQAEERRIAASAERARIARDMHDVVAHTLSIIIVQADGGRYATVHDPQMACETMETIRSESEHALHDMKRLLGVFGGSPRAGAAQLPLLLDQARQASPDTAFSHEAEGTPQPQRLSQEADTALYHVVQEALTNIRKYAGRHVYVQVRECWDDVGVTVTVADDGRGAAAALDGHSPGFGLAGMRERVEAAGGTVAAGPAIGGGFTVTAHLPYGSDEPGRARAVAPSPAAVSAPVADRQQEAVADDPVAAAATDDDAAAPQVRQEAASPQEEHRWTQWVAQLRSQPFAQARDDDHDNWVTRLSRWTERHYVLADTIMVAFLTAFLLVHDLSLFLVVDPDQASGQGRWMVAVTLLLMAPLCLRRRFPRAVAVCFAAVVALQLLVLPGVYTADVFALLAIYTASLYGRGRTWRWLVPTILALSALTGVKVALSEYGYATVLDRLLGRRFASVLYDHVDMQAYMDAAMARNSGISIGLAAAMACMIALLLGAWAKQRGENPQILQARAEAMQAEVDKQRIAAANRERDRISAEIQQEVSDTLRMVIDQTSAELEEIHGQLGRGRTPTPESIGDAFAAIAARGRAALARMRTLLKVLRETGTSDDHEDTDRHLTMPLSPVAGTRDTADR</sequence>
<feature type="transmembrane region" description="Helical" evidence="11">
    <location>
        <begin position="695"/>
        <end position="715"/>
    </location>
</feature>
<feature type="transmembrane region" description="Helical" evidence="11">
    <location>
        <begin position="79"/>
        <end position="98"/>
    </location>
</feature>
<dbReference type="InterPro" id="IPR003594">
    <property type="entry name" value="HATPase_dom"/>
</dbReference>
<feature type="transmembrane region" description="Helical" evidence="11">
    <location>
        <begin position="21"/>
        <end position="40"/>
    </location>
</feature>
<feature type="transmembrane region" description="Helical" evidence="11">
    <location>
        <begin position="186"/>
        <end position="206"/>
    </location>
</feature>
<name>A0A087B3V8_9BIFI</name>
<evidence type="ECO:0000256" key="1">
    <source>
        <dbReference type="ARBA" id="ARBA00000085"/>
    </source>
</evidence>
<dbReference type="GO" id="GO:0005524">
    <property type="term" value="F:ATP binding"/>
    <property type="evidence" value="ECO:0007669"/>
    <property type="project" value="UniProtKB-KW"/>
</dbReference>
<dbReference type="STRING" id="1688.BCUN_0203"/>
<evidence type="ECO:0000256" key="6">
    <source>
        <dbReference type="ARBA" id="ARBA00022777"/>
    </source>
</evidence>
<feature type="transmembrane region" description="Helical" evidence="11">
    <location>
        <begin position="535"/>
        <end position="557"/>
    </location>
</feature>
<feature type="compositionally biased region" description="Low complexity" evidence="10">
    <location>
        <begin position="445"/>
        <end position="460"/>
    </location>
</feature>
<dbReference type="SMART" id="SM00387">
    <property type="entry name" value="HATPase_c"/>
    <property type="match status" value="1"/>
</dbReference>
<dbReference type="Gene3D" id="3.30.565.10">
    <property type="entry name" value="Histidine kinase-like ATPase, C-terminal domain"/>
    <property type="match status" value="1"/>
</dbReference>
<dbReference type="SUPFAM" id="SSF55874">
    <property type="entry name" value="ATPase domain of HSP90 chaperone/DNA topoisomerase II/histidine kinase"/>
    <property type="match status" value="1"/>
</dbReference>
<proteinExistence type="predicted"/>
<feature type="transmembrane region" description="Helical" evidence="11">
    <location>
        <begin position="569"/>
        <end position="585"/>
    </location>
</feature>
<evidence type="ECO:0000256" key="11">
    <source>
        <dbReference type="SAM" id="Phobius"/>
    </source>
</evidence>
<comment type="catalytic activity">
    <reaction evidence="1">
        <text>ATP + protein L-histidine = ADP + protein N-phospho-L-histidine.</text>
        <dbReference type="EC" id="2.7.13.3"/>
    </reaction>
</comment>
<feature type="coiled-coil region" evidence="9">
    <location>
        <begin position="734"/>
        <end position="761"/>
    </location>
</feature>
<dbReference type="InterPro" id="IPR036890">
    <property type="entry name" value="HATPase_C_sf"/>
</dbReference>
<dbReference type="Pfam" id="PF07730">
    <property type="entry name" value="HisKA_3"/>
    <property type="match status" value="1"/>
</dbReference>
<keyword evidence="11" id="KW-0472">Membrane</keyword>
<dbReference type="GO" id="GO:0000155">
    <property type="term" value="F:phosphorelay sensor kinase activity"/>
    <property type="evidence" value="ECO:0007669"/>
    <property type="project" value="InterPro"/>
</dbReference>
<evidence type="ECO:0000313" key="13">
    <source>
        <dbReference type="EMBL" id="KFI65708.1"/>
    </source>
</evidence>
<evidence type="ECO:0000256" key="7">
    <source>
        <dbReference type="ARBA" id="ARBA00022840"/>
    </source>
</evidence>
<feature type="domain" description="Histidine kinase/HSP90-like ATPase" evidence="12">
    <location>
        <begin position="344"/>
        <end position="439"/>
    </location>
</feature>
<evidence type="ECO:0000313" key="14">
    <source>
        <dbReference type="Proteomes" id="UP000029067"/>
    </source>
</evidence>
<dbReference type="eggNOG" id="COG4585">
    <property type="taxonomic scope" value="Bacteria"/>
</dbReference>
<dbReference type="Proteomes" id="UP000029067">
    <property type="component" value="Unassembled WGS sequence"/>
</dbReference>
<evidence type="ECO:0000256" key="3">
    <source>
        <dbReference type="ARBA" id="ARBA00022553"/>
    </source>
</evidence>
<evidence type="ECO:0000256" key="9">
    <source>
        <dbReference type="SAM" id="Coils"/>
    </source>
</evidence>
<comment type="caution">
    <text evidence="13">The sequence shown here is derived from an EMBL/GenBank/DDBJ whole genome shotgun (WGS) entry which is preliminary data.</text>
</comment>
<keyword evidence="9" id="KW-0175">Coiled coil</keyword>
<dbReference type="Gene3D" id="1.20.5.1930">
    <property type="match status" value="1"/>
</dbReference>
<gene>
    <name evidence="13" type="ORF">BCUN_0203</name>
</gene>
<dbReference type="PANTHER" id="PTHR24421:SF10">
    <property type="entry name" value="NITRATE_NITRITE SENSOR PROTEIN NARQ"/>
    <property type="match status" value="1"/>
</dbReference>
<feature type="transmembrane region" description="Helical" evidence="11">
    <location>
        <begin position="52"/>
        <end position="72"/>
    </location>
</feature>
<keyword evidence="5" id="KW-0547">Nucleotide-binding</keyword>
<dbReference type="EMBL" id="JGYV01000001">
    <property type="protein sequence ID" value="KFI65708.1"/>
    <property type="molecule type" value="Genomic_DNA"/>
</dbReference>
<feature type="region of interest" description="Disordered" evidence="10">
    <location>
        <begin position="820"/>
        <end position="849"/>
    </location>
</feature>
<reference evidence="13 14" key="1">
    <citation type="submission" date="2014-03" db="EMBL/GenBank/DDBJ databases">
        <title>Genomics of Bifidobacteria.</title>
        <authorList>
            <person name="Ventura M."/>
            <person name="Milani C."/>
            <person name="Lugli G.A."/>
        </authorList>
    </citation>
    <scope>NUCLEOTIDE SEQUENCE [LARGE SCALE GENOMIC DNA]</scope>
    <source>
        <strain evidence="13 14">LMG 10738</strain>
    </source>
</reference>
<dbReference type="EC" id="2.7.13.3" evidence="2"/>
<dbReference type="CDD" id="cd16917">
    <property type="entry name" value="HATPase_UhpB-NarQ-NarX-like"/>
    <property type="match status" value="1"/>
</dbReference>
<feature type="region of interest" description="Disordered" evidence="10">
    <location>
        <begin position="442"/>
        <end position="497"/>
    </location>
</feature>
<dbReference type="AlphaFoldDB" id="A0A087B3V8"/>
<keyword evidence="8" id="KW-0902">Two-component regulatory system</keyword>
<feature type="transmembrane region" description="Helical" evidence="11">
    <location>
        <begin position="592"/>
        <end position="614"/>
    </location>
</feature>
<evidence type="ECO:0000256" key="2">
    <source>
        <dbReference type="ARBA" id="ARBA00012438"/>
    </source>
</evidence>
<dbReference type="InterPro" id="IPR011712">
    <property type="entry name" value="Sig_transdc_His_kin_sub3_dim/P"/>
</dbReference>
<feature type="compositionally biased region" description="Basic and acidic residues" evidence="10">
    <location>
        <begin position="820"/>
        <end position="833"/>
    </location>
</feature>
<organism evidence="13 14">
    <name type="scientific">Bifidobacterium cuniculi</name>
    <dbReference type="NCBI Taxonomy" id="1688"/>
    <lineage>
        <taxon>Bacteria</taxon>
        <taxon>Bacillati</taxon>
        <taxon>Actinomycetota</taxon>
        <taxon>Actinomycetes</taxon>
        <taxon>Bifidobacteriales</taxon>
        <taxon>Bifidobacteriaceae</taxon>
        <taxon>Bifidobacterium</taxon>
    </lineage>
</organism>
<dbReference type="Pfam" id="PF23539">
    <property type="entry name" value="DUF7134"/>
    <property type="match status" value="2"/>
</dbReference>
<keyword evidence="3" id="KW-0597">Phosphoprotein</keyword>
<dbReference type="GO" id="GO:0016020">
    <property type="term" value="C:membrane"/>
    <property type="evidence" value="ECO:0007669"/>
    <property type="project" value="InterPro"/>
</dbReference>
<keyword evidence="14" id="KW-1185">Reference proteome</keyword>
<protein>
    <recommendedName>
        <fullName evidence="2">histidine kinase</fullName>
        <ecNumber evidence="2">2.7.13.3</ecNumber>
    </recommendedName>
</protein>